<name>I3DX76_BACMT</name>
<evidence type="ECO:0000313" key="2">
    <source>
        <dbReference type="EMBL" id="EIJ78847.1"/>
    </source>
</evidence>
<dbReference type="Proteomes" id="UP000010523">
    <property type="component" value="Unassembled WGS sequence"/>
</dbReference>
<keyword evidence="1" id="KW-0812">Transmembrane</keyword>
<dbReference type="EMBL" id="AFEU01000003">
    <property type="protein sequence ID" value="EIJ78847.1"/>
    <property type="molecule type" value="Genomic_DNA"/>
</dbReference>
<keyword evidence="1" id="KW-0472">Membrane</keyword>
<dbReference type="PATRIC" id="fig|997296.3.peg.3133"/>
<gene>
    <name evidence="2" type="ORF">PB1_14854</name>
</gene>
<proteinExistence type="predicted"/>
<protein>
    <submittedName>
        <fullName evidence="2">Uncharacterized protein</fullName>
    </submittedName>
</protein>
<accession>I3DX76</accession>
<evidence type="ECO:0000256" key="1">
    <source>
        <dbReference type="SAM" id="Phobius"/>
    </source>
</evidence>
<comment type="caution">
    <text evidence="2">The sequence shown here is derived from an EMBL/GenBank/DDBJ whole genome shotgun (WGS) entry which is preliminary data.</text>
</comment>
<keyword evidence="3" id="KW-1185">Reference proteome</keyword>
<feature type="transmembrane region" description="Helical" evidence="1">
    <location>
        <begin position="12"/>
        <end position="35"/>
    </location>
</feature>
<sequence>MLRKIRVSEGFFLGELLLSLSIWLLAIGFLLPFVMKLSDQSTKVRMETGAVHLLYEEVQAKIADGSVPGNKTVNRYGYEYDIIWKNDREVCIKFAERFQHPVEKCEAIE</sequence>
<dbReference type="STRING" id="997296.PB1_14854"/>
<evidence type="ECO:0000313" key="3">
    <source>
        <dbReference type="Proteomes" id="UP000010523"/>
    </source>
</evidence>
<reference evidence="2 3" key="1">
    <citation type="journal article" date="2012" name="Appl. Environ. Microbiol.">
        <title>Genome Sequence of Thermotolerant Bacillus methanolicus: Features and Regulation Related to Methylotrophy and Production of L-Lysine and L-Glutamate from Methanol.</title>
        <authorList>
            <person name="Heggeset T.M."/>
            <person name="Krog A."/>
            <person name="Balzer S."/>
            <person name="Wentzel A."/>
            <person name="Ellingsen T.E."/>
            <person name="Brautaset T."/>
        </authorList>
    </citation>
    <scope>NUCLEOTIDE SEQUENCE [LARGE SCALE GENOMIC DNA]</scope>
    <source>
        <strain evidence="2 3">PB1</strain>
    </source>
</reference>
<dbReference type="RefSeq" id="WP_004437811.1">
    <property type="nucleotide sequence ID" value="NZ_AFEU01000003.1"/>
</dbReference>
<keyword evidence="1" id="KW-1133">Transmembrane helix</keyword>
<dbReference type="AlphaFoldDB" id="I3DX76"/>
<organism evidence="2 3">
    <name type="scientific">Bacillus methanolicus PB1</name>
    <dbReference type="NCBI Taxonomy" id="997296"/>
    <lineage>
        <taxon>Bacteria</taxon>
        <taxon>Bacillati</taxon>
        <taxon>Bacillota</taxon>
        <taxon>Bacilli</taxon>
        <taxon>Bacillales</taxon>
        <taxon>Bacillaceae</taxon>
        <taxon>Bacillus</taxon>
    </lineage>
</organism>
<dbReference type="OrthoDB" id="2928545at2"/>
<dbReference type="eggNOG" id="ENOG5030DCX">
    <property type="taxonomic scope" value="Bacteria"/>
</dbReference>